<dbReference type="Proteomes" id="UP001523262">
    <property type="component" value="Unassembled WGS sequence"/>
</dbReference>
<evidence type="ECO:0000313" key="4">
    <source>
        <dbReference type="Proteomes" id="UP001523262"/>
    </source>
</evidence>
<dbReference type="Pfam" id="PF06863">
    <property type="entry name" value="DUF1254"/>
    <property type="match status" value="1"/>
</dbReference>
<protein>
    <submittedName>
        <fullName evidence="3">DUF1254 domain-containing protein</fullName>
    </submittedName>
</protein>
<dbReference type="EMBL" id="JAMQCR010000002">
    <property type="protein sequence ID" value="MCM2534667.1"/>
    <property type="molecule type" value="Genomic_DNA"/>
</dbReference>
<evidence type="ECO:0000259" key="1">
    <source>
        <dbReference type="Pfam" id="PF06742"/>
    </source>
</evidence>
<feature type="domain" description="DUF1254" evidence="2">
    <location>
        <begin position="7"/>
        <end position="137"/>
    </location>
</feature>
<dbReference type="SUPFAM" id="SSF160935">
    <property type="entry name" value="VPA0735-like"/>
    <property type="match status" value="1"/>
</dbReference>
<comment type="caution">
    <text evidence="3">The sequence shown here is derived from an EMBL/GenBank/DDBJ whole genome shotgun (WGS) entry which is preliminary data.</text>
</comment>
<feature type="domain" description="DUF1214" evidence="1">
    <location>
        <begin position="267"/>
        <end position="374"/>
    </location>
</feature>
<accession>A0ABT0WHW3</accession>
<dbReference type="PANTHER" id="PTHR36509">
    <property type="entry name" value="BLL3101 PROTEIN"/>
    <property type="match status" value="1"/>
</dbReference>
<sequence length="392" mass="43598">MSTKPLNQFYHYRNLADDTVKTVVSPNNDTLYSYTFIDLSKGPVVLSIPKIDNGRYFTFQFIDAYTNSFHYIGTRTGDTRGGKYVIVGPNWKGHIAKGTKLVKAPTNLILMGGRTLVNGTSDLDKVHAIQDKYTLTPYSKKQAAPSFDAPVIQPTDFGDPVKFFDIMTKLMKMETPPKGEKALLDQFKLIGIDPQNGFGGIQDPAVLDGLTRAVKDAREIIEKSSSSVSVNNNGWIVYNSEIGNFGDNYLLRAVIAQFALYANIPDEAMYPRATTDSNGNPLNGANKYVIHMTKEEIPQVKGFWSISMYGADQFLVKNPINRFTMGDRTEGLQYNADGSLDIYIQNEAPLGHESNWLPAPKGDFNLMLRMYIPSKETIEGKTKLPSVTKVSD</sequence>
<evidence type="ECO:0000313" key="3">
    <source>
        <dbReference type="EMBL" id="MCM2534667.1"/>
    </source>
</evidence>
<gene>
    <name evidence="3" type="ORF">NDK43_22840</name>
</gene>
<dbReference type="PANTHER" id="PTHR36509:SF2">
    <property type="entry name" value="BLL3101 PROTEIN"/>
    <property type="match status" value="1"/>
</dbReference>
<dbReference type="InterPro" id="IPR037049">
    <property type="entry name" value="DUF1214_C_sf"/>
</dbReference>
<keyword evidence="4" id="KW-1185">Reference proteome</keyword>
<name>A0ABT0WHW3_9BACI</name>
<dbReference type="InterPro" id="IPR010621">
    <property type="entry name" value="DUF1214"/>
</dbReference>
<dbReference type="InterPro" id="IPR010679">
    <property type="entry name" value="DUF1254"/>
</dbReference>
<evidence type="ECO:0000259" key="2">
    <source>
        <dbReference type="Pfam" id="PF06863"/>
    </source>
</evidence>
<reference evidence="3 4" key="1">
    <citation type="submission" date="2022-06" db="EMBL/GenBank/DDBJ databases">
        <authorList>
            <person name="Jeon C.O."/>
        </authorList>
    </citation>
    <scope>NUCLEOTIDE SEQUENCE [LARGE SCALE GENOMIC DNA]</scope>
    <source>
        <strain evidence="3 4">KCTC 13943</strain>
    </source>
</reference>
<proteinExistence type="predicted"/>
<dbReference type="Gene3D" id="2.60.40.1610">
    <property type="entry name" value="Domain of unknown function DUF1254"/>
    <property type="match status" value="1"/>
</dbReference>
<dbReference type="Pfam" id="PF06742">
    <property type="entry name" value="DUF1214"/>
    <property type="match status" value="1"/>
</dbReference>
<dbReference type="Gene3D" id="2.60.120.600">
    <property type="entry name" value="Domain of unknown function DUF1214, C-terminal domain"/>
    <property type="match status" value="1"/>
</dbReference>
<dbReference type="InterPro" id="IPR037050">
    <property type="entry name" value="DUF1254_sf"/>
</dbReference>
<organism evidence="3 4">
    <name type="scientific">Neobacillus pocheonensis</name>
    <dbReference type="NCBI Taxonomy" id="363869"/>
    <lineage>
        <taxon>Bacteria</taxon>
        <taxon>Bacillati</taxon>
        <taxon>Bacillota</taxon>
        <taxon>Bacilli</taxon>
        <taxon>Bacillales</taxon>
        <taxon>Bacillaceae</taxon>
        <taxon>Neobacillus</taxon>
    </lineage>
</organism>